<feature type="region of interest" description="Disordered" evidence="1">
    <location>
        <begin position="72"/>
        <end position="96"/>
    </location>
</feature>
<feature type="signal peptide" evidence="2">
    <location>
        <begin position="1"/>
        <end position="15"/>
    </location>
</feature>
<proteinExistence type="predicted"/>
<dbReference type="EMBL" id="GGFL01011861">
    <property type="protein sequence ID" value="MBW76039.1"/>
    <property type="molecule type" value="Transcribed_RNA"/>
</dbReference>
<reference evidence="3" key="1">
    <citation type="submission" date="2018-01" db="EMBL/GenBank/DDBJ databases">
        <title>An insight into the sialome of Amazonian anophelines.</title>
        <authorList>
            <person name="Ribeiro J.M."/>
            <person name="Scarpassa V."/>
            <person name="Calvo E."/>
        </authorList>
    </citation>
    <scope>NUCLEOTIDE SEQUENCE</scope>
</reference>
<keyword evidence="2" id="KW-0732">Signal</keyword>
<feature type="chain" id="PRO_5014921635" evidence="2">
    <location>
        <begin position="16"/>
        <end position="96"/>
    </location>
</feature>
<organism evidence="3">
    <name type="scientific">Anopheles darlingi</name>
    <name type="common">Mosquito</name>
    <dbReference type="NCBI Taxonomy" id="43151"/>
    <lineage>
        <taxon>Eukaryota</taxon>
        <taxon>Metazoa</taxon>
        <taxon>Ecdysozoa</taxon>
        <taxon>Arthropoda</taxon>
        <taxon>Hexapoda</taxon>
        <taxon>Insecta</taxon>
        <taxon>Pterygota</taxon>
        <taxon>Neoptera</taxon>
        <taxon>Endopterygota</taxon>
        <taxon>Diptera</taxon>
        <taxon>Nematocera</taxon>
        <taxon>Culicoidea</taxon>
        <taxon>Culicidae</taxon>
        <taxon>Anophelinae</taxon>
        <taxon>Anopheles</taxon>
    </lineage>
</organism>
<dbReference type="AlphaFoldDB" id="A0A2M4DEX4"/>
<sequence>MFLSLYSLMVPVARCNRCAVCNQHYTRSDSPNTGTPTGRPQAMAWHGGGIMCVIYCSLDDLCLLFAVKGKHTHTHTHTDTRTPLPVWQKRRGKRSG</sequence>
<evidence type="ECO:0000256" key="1">
    <source>
        <dbReference type="SAM" id="MobiDB-lite"/>
    </source>
</evidence>
<name>A0A2M4DEX4_ANODA</name>
<protein>
    <submittedName>
        <fullName evidence="3">Putative secreted protein</fullName>
    </submittedName>
</protein>
<evidence type="ECO:0000256" key="2">
    <source>
        <dbReference type="SAM" id="SignalP"/>
    </source>
</evidence>
<evidence type="ECO:0000313" key="3">
    <source>
        <dbReference type="EMBL" id="MBW76039.1"/>
    </source>
</evidence>
<accession>A0A2M4DEX4</accession>